<evidence type="ECO:0000259" key="2">
    <source>
        <dbReference type="Pfam" id="PF01385"/>
    </source>
</evidence>
<reference evidence="3 4" key="1">
    <citation type="submission" date="2013-01" db="EMBL/GenBank/DDBJ databases">
        <authorList>
            <person name="Bench S."/>
        </authorList>
    </citation>
    <scope>NUCLEOTIDE SEQUENCE [LARGE SCALE GENOMIC DNA]</scope>
    <source>
        <strain evidence="3 4">WH 0402</strain>
    </source>
</reference>
<evidence type="ECO:0000256" key="1">
    <source>
        <dbReference type="SAM" id="MobiDB-lite"/>
    </source>
</evidence>
<organism evidence="3 4">
    <name type="scientific">Crocosphaera watsonii WH 0402</name>
    <dbReference type="NCBI Taxonomy" id="1284629"/>
    <lineage>
        <taxon>Bacteria</taxon>
        <taxon>Bacillati</taxon>
        <taxon>Cyanobacteriota</taxon>
        <taxon>Cyanophyceae</taxon>
        <taxon>Oscillatoriophycideae</taxon>
        <taxon>Chroococcales</taxon>
        <taxon>Aphanothecaceae</taxon>
        <taxon>Crocosphaera</taxon>
    </lineage>
</organism>
<feature type="compositionally biased region" description="Basic residues" evidence="1">
    <location>
        <begin position="47"/>
        <end position="63"/>
    </location>
</feature>
<dbReference type="EMBL" id="CAQN01000782">
    <property type="protein sequence ID" value="CCQ68506.1"/>
    <property type="molecule type" value="Genomic_DNA"/>
</dbReference>
<sequence>MFDDGKEKPEPSTEGKAVGVDVGLTHFAITSDGSKFDKPRFLTKKEKNLKRKQQQLSRKTKGF</sequence>
<dbReference type="InterPro" id="IPR001959">
    <property type="entry name" value="Transposase"/>
</dbReference>
<reference evidence="3 4" key="2">
    <citation type="submission" date="2013-09" db="EMBL/GenBank/DDBJ databases">
        <title>Whole genome comparison of six Crocosphaera watsonii strains with differing phenotypes.</title>
        <authorList>
            <person name="Bench S.R."/>
            <person name="Heller P."/>
            <person name="Frank I."/>
            <person name="Arciniega M."/>
            <person name="Shilova I.N."/>
            <person name="Zehr J.P."/>
        </authorList>
    </citation>
    <scope>NUCLEOTIDE SEQUENCE [LARGE SCALE GENOMIC DNA]</scope>
    <source>
        <strain evidence="3 4">WH 0402</strain>
    </source>
</reference>
<feature type="region of interest" description="Disordered" evidence="1">
    <location>
        <begin position="38"/>
        <end position="63"/>
    </location>
</feature>
<evidence type="ECO:0000313" key="3">
    <source>
        <dbReference type="EMBL" id="CCQ68506.1"/>
    </source>
</evidence>
<proteinExistence type="predicted"/>
<protein>
    <submittedName>
        <fullName evidence="3">IS891/IS1136/IS1341 transposase</fullName>
    </submittedName>
</protein>
<accession>T2JU00</accession>
<name>T2JU00_CROWT</name>
<dbReference type="AlphaFoldDB" id="T2JU00"/>
<gene>
    <name evidence="3" type="ORF">CWATWH0402_307</name>
</gene>
<evidence type="ECO:0000313" key="4">
    <source>
        <dbReference type="Proteomes" id="UP000018130"/>
    </source>
</evidence>
<dbReference type="Proteomes" id="UP000018130">
    <property type="component" value="Unassembled WGS sequence"/>
</dbReference>
<dbReference type="Pfam" id="PF01385">
    <property type="entry name" value="OrfB_IS605"/>
    <property type="match status" value="1"/>
</dbReference>
<feature type="domain" description="Probable transposase IS891/IS1136/IS1341" evidence="2">
    <location>
        <begin position="8"/>
        <end position="62"/>
    </location>
</feature>
<comment type="caution">
    <text evidence="3">The sequence shown here is derived from an EMBL/GenBank/DDBJ whole genome shotgun (WGS) entry which is preliminary data.</text>
</comment>